<dbReference type="SUPFAM" id="SSF52172">
    <property type="entry name" value="CheY-like"/>
    <property type="match status" value="1"/>
</dbReference>
<accession>A0ABW5QIU0</accession>
<feature type="modified residue" description="4-aspartylphosphate" evidence="4">
    <location>
        <position position="59"/>
    </location>
</feature>
<dbReference type="Proteomes" id="UP001597521">
    <property type="component" value="Unassembled WGS sequence"/>
</dbReference>
<dbReference type="InterPro" id="IPR011006">
    <property type="entry name" value="CheY-like_superfamily"/>
</dbReference>
<evidence type="ECO:0000256" key="4">
    <source>
        <dbReference type="PROSITE-ProRule" id="PRU00169"/>
    </source>
</evidence>
<name>A0ABW5QIU0_9HYPH</name>
<evidence type="ECO:0000256" key="1">
    <source>
        <dbReference type="ARBA" id="ARBA00022553"/>
    </source>
</evidence>
<evidence type="ECO:0000256" key="3">
    <source>
        <dbReference type="ARBA" id="ARBA00023163"/>
    </source>
</evidence>
<dbReference type="Pfam" id="PF00072">
    <property type="entry name" value="Response_reg"/>
    <property type="match status" value="1"/>
</dbReference>
<reference evidence="7" key="1">
    <citation type="journal article" date="2019" name="Int. J. Syst. Evol. Microbiol.">
        <title>The Global Catalogue of Microorganisms (GCM) 10K type strain sequencing project: providing services to taxonomists for standard genome sequencing and annotation.</title>
        <authorList>
            <consortium name="The Broad Institute Genomics Platform"/>
            <consortium name="The Broad Institute Genome Sequencing Center for Infectious Disease"/>
            <person name="Wu L."/>
            <person name="Ma J."/>
        </authorList>
    </citation>
    <scope>NUCLEOTIDE SEQUENCE [LARGE SCALE GENOMIC DNA]</scope>
    <source>
        <strain evidence="7">CCM 7427</strain>
    </source>
</reference>
<keyword evidence="7" id="KW-1185">Reference proteome</keyword>
<dbReference type="SMART" id="SM00448">
    <property type="entry name" value="REC"/>
    <property type="match status" value="1"/>
</dbReference>
<keyword evidence="1 4" id="KW-0597">Phosphoprotein</keyword>
<dbReference type="EMBL" id="JBHUNP010000001">
    <property type="protein sequence ID" value="MFD2647624.1"/>
    <property type="molecule type" value="Genomic_DNA"/>
</dbReference>
<protein>
    <submittedName>
        <fullName evidence="6">Response regulator</fullName>
    </submittedName>
</protein>
<dbReference type="InterPro" id="IPR001789">
    <property type="entry name" value="Sig_transdc_resp-reg_receiver"/>
</dbReference>
<evidence type="ECO:0000313" key="6">
    <source>
        <dbReference type="EMBL" id="MFD2647624.1"/>
    </source>
</evidence>
<dbReference type="InterPro" id="IPR050595">
    <property type="entry name" value="Bact_response_regulator"/>
</dbReference>
<keyword evidence="3" id="KW-0804">Transcription</keyword>
<evidence type="ECO:0000259" key="5">
    <source>
        <dbReference type="PROSITE" id="PS50110"/>
    </source>
</evidence>
<evidence type="ECO:0000313" key="7">
    <source>
        <dbReference type="Proteomes" id="UP001597521"/>
    </source>
</evidence>
<comment type="caution">
    <text evidence="6">The sequence shown here is derived from an EMBL/GenBank/DDBJ whole genome shotgun (WGS) entry which is preliminary data.</text>
</comment>
<organism evidence="6 7">
    <name type="scientific">Devosia albogilva</name>
    <dbReference type="NCBI Taxonomy" id="429726"/>
    <lineage>
        <taxon>Bacteria</taxon>
        <taxon>Pseudomonadati</taxon>
        <taxon>Pseudomonadota</taxon>
        <taxon>Alphaproteobacteria</taxon>
        <taxon>Hyphomicrobiales</taxon>
        <taxon>Devosiaceae</taxon>
        <taxon>Devosia</taxon>
    </lineage>
</organism>
<dbReference type="PROSITE" id="PS50110">
    <property type="entry name" value="RESPONSE_REGULATORY"/>
    <property type="match status" value="1"/>
</dbReference>
<evidence type="ECO:0000256" key="2">
    <source>
        <dbReference type="ARBA" id="ARBA00023015"/>
    </source>
</evidence>
<gene>
    <name evidence="6" type="ORF">ACFSX5_07460</name>
</gene>
<dbReference type="PANTHER" id="PTHR44591">
    <property type="entry name" value="STRESS RESPONSE REGULATOR PROTEIN 1"/>
    <property type="match status" value="1"/>
</dbReference>
<feature type="domain" description="Response regulatory" evidence="5">
    <location>
        <begin position="9"/>
        <end position="118"/>
    </location>
</feature>
<proteinExistence type="predicted"/>
<dbReference type="Gene3D" id="3.40.50.2300">
    <property type="match status" value="1"/>
</dbReference>
<sequence length="135" mass="14676">MHALSHIDSVLIIEDEYFIASELAETFSRHGVPTVEIAAGIAQCLALLEQKAIDFATVDVNLRDGWCEELVEELAARSIPFVYVSGYAPEDRPGLRRAAWIRKPVDEQELLAAILAARPAKATSAGQSEDSSPAL</sequence>
<dbReference type="RefSeq" id="WP_386832646.1">
    <property type="nucleotide sequence ID" value="NZ_JBHUNP010000001.1"/>
</dbReference>
<dbReference type="PANTHER" id="PTHR44591:SF3">
    <property type="entry name" value="RESPONSE REGULATORY DOMAIN-CONTAINING PROTEIN"/>
    <property type="match status" value="1"/>
</dbReference>
<keyword evidence="2" id="KW-0805">Transcription regulation</keyword>